<keyword evidence="2" id="KW-1185">Reference proteome</keyword>
<dbReference type="EMBL" id="BDQV01003151">
    <property type="protein sequence ID" value="GAY33894.1"/>
    <property type="molecule type" value="Genomic_DNA"/>
</dbReference>
<evidence type="ECO:0000313" key="2">
    <source>
        <dbReference type="Proteomes" id="UP000236630"/>
    </source>
</evidence>
<name>A0A2H5N0W1_CITUN</name>
<reference evidence="1 2" key="1">
    <citation type="journal article" date="2017" name="Front. Genet.">
        <title>Draft sequencing of the heterozygous diploid genome of Satsuma (Citrus unshiu Marc.) using a hybrid assembly approach.</title>
        <authorList>
            <person name="Shimizu T."/>
            <person name="Tanizawa Y."/>
            <person name="Mochizuki T."/>
            <person name="Nagasaki H."/>
            <person name="Yoshioka T."/>
            <person name="Toyoda A."/>
            <person name="Fujiyama A."/>
            <person name="Kaminuma E."/>
            <person name="Nakamura Y."/>
        </authorList>
    </citation>
    <scope>NUCLEOTIDE SEQUENCE [LARGE SCALE GENOMIC DNA]</scope>
    <source>
        <strain evidence="2">cv. Miyagawa wase</strain>
    </source>
</reference>
<proteinExistence type="predicted"/>
<evidence type="ECO:0000313" key="1">
    <source>
        <dbReference type="EMBL" id="GAY33894.1"/>
    </source>
</evidence>
<organism evidence="1 2">
    <name type="scientific">Citrus unshiu</name>
    <name type="common">Satsuma mandarin</name>
    <name type="synonym">Citrus nobilis var. unshiu</name>
    <dbReference type="NCBI Taxonomy" id="55188"/>
    <lineage>
        <taxon>Eukaryota</taxon>
        <taxon>Viridiplantae</taxon>
        <taxon>Streptophyta</taxon>
        <taxon>Embryophyta</taxon>
        <taxon>Tracheophyta</taxon>
        <taxon>Spermatophyta</taxon>
        <taxon>Magnoliopsida</taxon>
        <taxon>eudicotyledons</taxon>
        <taxon>Gunneridae</taxon>
        <taxon>Pentapetalae</taxon>
        <taxon>rosids</taxon>
        <taxon>malvids</taxon>
        <taxon>Sapindales</taxon>
        <taxon>Rutaceae</taxon>
        <taxon>Aurantioideae</taxon>
        <taxon>Citrus</taxon>
    </lineage>
</organism>
<protein>
    <submittedName>
        <fullName evidence="1">Uncharacterized protein</fullName>
    </submittedName>
</protein>
<dbReference type="Proteomes" id="UP000236630">
    <property type="component" value="Unassembled WGS sequence"/>
</dbReference>
<comment type="caution">
    <text evidence="1">The sequence shown here is derived from an EMBL/GenBank/DDBJ whole genome shotgun (WGS) entry which is preliminary data.</text>
</comment>
<accession>A0A2H5N0W1</accession>
<dbReference type="AlphaFoldDB" id="A0A2H5N0W1"/>
<gene>
    <name evidence="1" type="ORF">CUMW_282270</name>
</gene>
<sequence>MESTAWHCIGGGSWAASICILGRSKLSFHSDVKTNNSLRWMGEMDGAQAFLIWTVPNFGPKFPCPKLMGKQRVLRSWSIIDFSRLTEKSDSELLARCYWKHCGARPPIVGQWKGIK</sequence>